<dbReference type="EMBL" id="CP001966">
    <property type="protein sequence ID" value="ADG78166.1"/>
    <property type="molecule type" value="Genomic_DNA"/>
</dbReference>
<dbReference type="GO" id="GO:0051287">
    <property type="term" value="F:NAD binding"/>
    <property type="evidence" value="ECO:0007669"/>
    <property type="project" value="InterPro"/>
</dbReference>
<name>D5UY59_TSUPD</name>
<keyword evidence="2 4" id="KW-0560">Oxidoreductase</keyword>
<evidence type="ECO:0000313" key="7">
    <source>
        <dbReference type="EMBL" id="ADG78166.1"/>
    </source>
</evidence>
<proteinExistence type="inferred from homology"/>
<sequence>MVTVVHAPRAPEVAALLAAHPLADHVRPGPEPGGTVVHFFDSAPITADDLDAFRPAEVIIAGPATGTVDLAAARARGVAVLDTPGLAAHSVAEYALGLTLALMRALPSTDTQQWTPRFGSEVAGSTLGVVGTGDVGRRLTTLARGLGMTVLGWSPRSTVAGLSLDEVLSRSDAVSVHLRLAAETEGLIDADRLRAMKPTAVLINTARSAIVDSVALREALAAGTIAGAAIDVFDAEPVPPTDPWWRAENVIVSPHAAWMTIQAADRFLDAALQYAVHRDRRAVRTVLPATKMHAS</sequence>
<dbReference type="InterPro" id="IPR050418">
    <property type="entry name" value="D-iso_2-hydroxyacid_DH_PdxB"/>
</dbReference>
<dbReference type="KEGG" id="tpr:Tpau_1544"/>
<evidence type="ECO:0000256" key="3">
    <source>
        <dbReference type="ARBA" id="ARBA00023027"/>
    </source>
</evidence>
<evidence type="ECO:0000313" key="8">
    <source>
        <dbReference type="Proteomes" id="UP000001213"/>
    </source>
</evidence>
<dbReference type="SUPFAM" id="SSF52283">
    <property type="entry name" value="Formate/glycerate dehydrogenase catalytic domain-like"/>
    <property type="match status" value="1"/>
</dbReference>
<evidence type="ECO:0000256" key="1">
    <source>
        <dbReference type="ARBA" id="ARBA00005854"/>
    </source>
</evidence>
<reference evidence="7 8" key="2">
    <citation type="journal article" date="2011" name="Stand. Genomic Sci.">
        <title>Complete genome sequence of Tsukamurella paurometabola type strain (no. 33).</title>
        <authorList>
            <person name="Munk A.C."/>
            <person name="Lapidus A."/>
            <person name="Lucas S."/>
            <person name="Nolan M."/>
            <person name="Tice H."/>
            <person name="Cheng J.F."/>
            <person name="Del Rio T.G."/>
            <person name="Goodwin L."/>
            <person name="Pitluck S."/>
            <person name="Liolios K."/>
            <person name="Huntemann M."/>
            <person name="Ivanova N."/>
            <person name="Mavromatis K."/>
            <person name="Mikhailova N."/>
            <person name="Pati A."/>
            <person name="Chen A."/>
            <person name="Palaniappan K."/>
            <person name="Tapia R."/>
            <person name="Han C."/>
            <person name="Land M."/>
            <person name="Hauser L."/>
            <person name="Chang Y.J."/>
            <person name="Jeffries C.D."/>
            <person name="Brettin T."/>
            <person name="Yasawong M."/>
            <person name="Brambilla E.M."/>
            <person name="Rohde M."/>
            <person name="Sikorski J."/>
            <person name="Goker M."/>
            <person name="Detter J.C."/>
            <person name="Woyke T."/>
            <person name="Bristow J."/>
            <person name="Eisen J.A."/>
            <person name="Markowitz V."/>
            <person name="Hugenholtz P."/>
            <person name="Kyrpides N.C."/>
            <person name="Klenk H.P."/>
        </authorList>
    </citation>
    <scope>NUCLEOTIDE SEQUENCE [LARGE SCALE GENOMIC DNA]</scope>
    <source>
        <strain evidence="8">ATCC 8368 / DSM 20162 / CCUG 35730 / CIP 100753 / JCM 10117 / KCTC 9821 / NBRC 16120 / NCIMB 702349 / NCTC 13040</strain>
    </source>
</reference>
<dbReference type="InterPro" id="IPR006139">
    <property type="entry name" value="D-isomer_2_OHA_DH_cat_dom"/>
</dbReference>
<feature type="domain" description="D-isomer specific 2-hydroxyacid dehydrogenase catalytic" evidence="5">
    <location>
        <begin position="39"/>
        <end position="269"/>
    </location>
</feature>
<dbReference type="Pfam" id="PF00389">
    <property type="entry name" value="2-Hacid_dh"/>
    <property type="match status" value="1"/>
</dbReference>
<dbReference type="GO" id="GO:0016616">
    <property type="term" value="F:oxidoreductase activity, acting on the CH-OH group of donors, NAD or NADP as acceptor"/>
    <property type="evidence" value="ECO:0007669"/>
    <property type="project" value="InterPro"/>
</dbReference>
<dbReference type="AlphaFoldDB" id="D5UY59"/>
<evidence type="ECO:0000259" key="6">
    <source>
        <dbReference type="Pfam" id="PF02826"/>
    </source>
</evidence>
<keyword evidence="8" id="KW-1185">Reference proteome</keyword>
<dbReference type="eggNOG" id="COG0111">
    <property type="taxonomic scope" value="Bacteria"/>
</dbReference>
<evidence type="ECO:0000256" key="4">
    <source>
        <dbReference type="RuleBase" id="RU003719"/>
    </source>
</evidence>
<dbReference type="HOGENOM" id="CLU_019796_1_3_11"/>
<accession>D5UY59</accession>
<feature type="domain" description="D-isomer specific 2-hydroxyacid dehydrogenase NAD-binding" evidence="6">
    <location>
        <begin position="98"/>
        <end position="257"/>
    </location>
</feature>
<dbReference type="PANTHER" id="PTHR43761:SF1">
    <property type="entry name" value="D-ISOMER SPECIFIC 2-HYDROXYACID DEHYDROGENASE CATALYTIC DOMAIN-CONTAINING PROTEIN-RELATED"/>
    <property type="match status" value="1"/>
</dbReference>
<dbReference type="Gene3D" id="3.40.50.720">
    <property type="entry name" value="NAD(P)-binding Rossmann-like Domain"/>
    <property type="match status" value="2"/>
</dbReference>
<dbReference type="InterPro" id="IPR036291">
    <property type="entry name" value="NAD(P)-bd_dom_sf"/>
</dbReference>
<keyword evidence="3" id="KW-0520">NAD</keyword>
<protein>
    <submittedName>
        <fullName evidence="7">D-isomer specific 2-hydroxyacid dehydrogenase NAD-binding protein</fullName>
    </submittedName>
</protein>
<reference evidence="8" key="1">
    <citation type="submission" date="2010-03" db="EMBL/GenBank/DDBJ databases">
        <title>The complete chromosome of Tsukamurella paurometabola DSM 20162.</title>
        <authorList>
            <consortium name="US DOE Joint Genome Institute (JGI-PGF)"/>
            <person name="Lucas S."/>
            <person name="Copeland A."/>
            <person name="Lapidus A."/>
            <person name="Glavina del Rio T."/>
            <person name="Dalin E."/>
            <person name="Tice H."/>
            <person name="Bruce D."/>
            <person name="Goodwin L."/>
            <person name="Pitluck S."/>
            <person name="Kyrpides N."/>
            <person name="Mavromatis K."/>
            <person name="Ivanova N."/>
            <person name="Mikhailova N."/>
            <person name="Munk A.C."/>
            <person name="Brettin T."/>
            <person name="Detter J.C."/>
            <person name="Tapia R."/>
            <person name="Han C."/>
            <person name="Larimer F."/>
            <person name="Land M."/>
            <person name="Hauser L."/>
            <person name="Markowitz V."/>
            <person name="Cheng J.-F."/>
            <person name="Hugenholtz P."/>
            <person name="Woyke T."/>
            <person name="Wu D."/>
            <person name="Jando M."/>
            <person name="Brambilla E."/>
            <person name="Klenk H.-P."/>
            <person name="Eisen J.A."/>
        </authorList>
    </citation>
    <scope>NUCLEOTIDE SEQUENCE [LARGE SCALE GENOMIC DNA]</scope>
    <source>
        <strain evidence="8">ATCC 8368 / DSM 20162 / CCUG 35730 / CIP 100753 / JCM 10117 / KCTC 9821 / NBRC 16120 / NCIMB 702349 / NCTC 13040</strain>
    </source>
</reference>
<dbReference type="Pfam" id="PF02826">
    <property type="entry name" value="2-Hacid_dh_C"/>
    <property type="match status" value="1"/>
</dbReference>
<dbReference type="Proteomes" id="UP000001213">
    <property type="component" value="Chromosome"/>
</dbReference>
<organism evidence="7 8">
    <name type="scientific">Tsukamurella paurometabola (strain ATCC 8368 / DSM 20162 / CCUG 35730 / CIP 100753 / JCM 10117 / KCTC 9821 / NBRC 16120 / NCIMB 702349 / NCTC 13040)</name>
    <name type="common">Corynebacterium paurometabolum</name>
    <dbReference type="NCBI Taxonomy" id="521096"/>
    <lineage>
        <taxon>Bacteria</taxon>
        <taxon>Bacillati</taxon>
        <taxon>Actinomycetota</taxon>
        <taxon>Actinomycetes</taxon>
        <taxon>Mycobacteriales</taxon>
        <taxon>Tsukamurellaceae</taxon>
        <taxon>Tsukamurella</taxon>
    </lineage>
</organism>
<evidence type="ECO:0000256" key="2">
    <source>
        <dbReference type="ARBA" id="ARBA00023002"/>
    </source>
</evidence>
<evidence type="ECO:0000259" key="5">
    <source>
        <dbReference type="Pfam" id="PF00389"/>
    </source>
</evidence>
<dbReference type="InterPro" id="IPR006140">
    <property type="entry name" value="D-isomer_DH_NAD-bd"/>
</dbReference>
<dbReference type="STRING" id="521096.Tpau_1544"/>
<gene>
    <name evidence="7" type="ordered locus">Tpau_1544</name>
</gene>
<comment type="similarity">
    <text evidence="1 4">Belongs to the D-isomer specific 2-hydroxyacid dehydrogenase family.</text>
</comment>
<dbReference type="PANTHER" id="PTHR43761">
    <property type="entry name" value="D-ISOMER SPECIFIC 2-HYDROXYACID DEHYDROGENASE FAMILY PROTEIN (AFU_ORTHOLOGUE AFUA_1G13630)"/>
    <property type="match status" value="1"/>
</dbReference>
<dbReference type="SUPFAM" id="SSF51735">
    <property type="entry name" value="NAD(P)-binding Rossmann-fold domains"/>
    <property type="match status" value="1"/>
</dbReference>
<dbReference type="RefSeq" id="WP_013126197.1">
    <property type="nucleotide sequence ID" value="NC_014158.1"/>
</dbReference>